<proteinExistence type="predicted"/>
<organism evidence="6 7">
    <name type="scientific">Leucobacter komagatae</name>
    <dbReference type="NCBI Taxonomy" id="55969"/>
    <lineage>
        <taxon>Bacteria</taxon>
        <taxon>Bacillati</taxon>
        <taxon>Actinomycetota</taxon>
        <taxon>Actinomycetes</taxon>
        <taxon>Micrococcales</taxon>
        <taxon>Microbacteriaceae</taxon>
        <taxon>Leucobacter</taxon>
    </lineage>
</organism>
<reference evidence="6 7" key="1">
    <citation type="submission" date="2019-06" db="EMBL/GenBank/DDBJ databases">
        <title>Sequencing the genomes of 1000 actinobacteria strains.</title>
        <authorList>
            <person name="Klenk H.-P."/>
        </authorList>
    </citation>
    <scope>NUCLEOTIDE SEQUENCE [LARGE SCALE GENOMIC DNA]</scope>
    <source>
        <strain evidence="6 7">DSM 8803</strain>
    </source>
</reference>
<keyword evidence="1" id="KW-0808">Transferase</keyword>
<feature type="transmembrane region" description="Helical" evidence="4">
    <location>
        <begin position="21"/>
        <end position="42"/>
    </location>
</feature>
<evidence type="ECO:0000256" key="1">
    <source>
        <dbReference type="ARBA" id="ARBA00022679"/>
    </source>
</evidence>
<keyword evidence="4" id="KW-1133">Transmembrane helix</keyword>
<feature type="transmembrane region" description="Helical" evidence="4">
    <location>
        <begin position="113"/>
        <end position="130"/>
    </location>
</feature>
<dbReference type="Proteomes" id="UP000319094">
    <property type="component" value="Unassembled WGS sequence"/>
</dbReference>
<feature type="domain" description="Signal transduction histidine kinase subgroup 3 dimerisation and phosphoacceptor" evidence="5">
    <location>
        <begin position="211"/>
        <end position="277"/>
    </location>
</feature>
<dbReference type="InterPro" id="IPR050482">
    <property type="entry name" value="Sensor_HK_TwoCompSys"/>
</dbReference>
<evidence type="ECO:0000313" key="7">
    <source>
        <dbReference type="Proteomes" id="UP000319094"/>
    </source>
</evidence>
<dbReference type="InterPro" id="IPR011712">
    <property type="entry name" value="Sig_transdc_His_kin_sub3_dim/P"/>
</dbReference>
<dbReference type="Gene3D" id="1.20.5.1930">
    <property type="match status" value="1"/>
</dbReference>
<keyword evidence="2 6" id="KW-0418">Kinase</keyword>
<sequence length="400" mass="43674">MLTLMSAQKNTRTPFEGVNATWNYTLGSIVFLFLMLDLIVIADLVVRYLETGSMLLRVLVAVCVLASATRIRYCWFLRGDSEGRLPHVGWTIALFAPAVAAWGLAFVLPEGSVYAAAQLWFSGVLFAIVLRRALRWLVMLALAVATAIPIFVRALLGDEGLELTERGAGPFVMMYGLLLPFMLISSLWLWRVVWRLDEARHLAAELAVTQERLRFAADLHDIQGHHLQVIALKAELVERTLEAKPEYAAEQVGEIRLIAKEALEETRSLVAGLREVALDVELENAREVLTLSGAECELDIAGTPSGREAQRVLAFAVREATTNILRHSGATAAKLALRPARGGYELVVTNNGLVEGYEQGSGSGLSGLRERVAALGGTLSAGALNDNFELRLWVPEGATT</sequence>
<keyword evidence="7" id="KW-1185">Reference proteome</keyword>
<accession>A0A542Y9X1</accession>
<protein>
    <submittedName>
        <fullName evidence="6">Two-component system sensor histidine kinase DesK</fullName>
    </submittedName>
</protein>
<dbReference type="SUPFAM" id="SSF55874">
    <property type="entry name" value="ATPase domain of HSP90 chaperone/DNA topoisomerase II/histidine kinase"/>
    <property type="match status" value="1"/>
</dbReference>
<dbReference type="Gene3D" id="3.30.565.10">
    <property type="entry name" value="Histidine kinase-like ATPase, C-terminal domain"/>
    <property type="match status" value="1"/>
</dbReference>
<comment type="caution">
    <text evidence="6">The sequence shown here is derived from an EMBL/GenBank/DDBJ whole genome shotgun (WGS) entry which is preliminary data.</text>
</comment>
<dbReference type="PANTHER" id="PTHR24421">
    <property type="entry name" value="NITRATE/NITRITE SENSOR PROTEIN NARX-RELATED"/>
    <property type="match status" value="1"/>
</dbReference>
<feature type="transmembrane region" description="Helical" evidence="4">
    <location>
        <begin position="137"/>
        <end position="156"/>
    </location>
</feature>
<feature type="transmembrane region" description="Helical" evidence="4">
    <location>
        <begin position="168"/>
        <end position="190"/>
    </location>
</feature>
<evidence type="ECO:0000259" key="5">
    <source>
        <dbReference type="Pfam" id="PF07730"/>
    </source>
</evidence>
<dbReference type="GO" id="GO:0000155">
    <property type="term" value="F:phosphorelay sensor kinase activity"/>
    <property type="evidence" value="ECO:0007669"/>
    <property type="project" value="InterPro"/>
</dbReference>
<dbReference type="AlphaFoldDB" id="A0A542Y9X1"/>
<dbReference type="GO" id="GO:0016020">
    <property type="term" value="C:membrane"/>
    <property type="evidence" value="ECO:0007669"/>
    <property type="project" value="InterPro"/>
</dbReference>
<dbReference type="GO" id="GO:0046983">
    <property type="term" value="F:protein dimerization activity"/>
    <property type="evidence" value="ECO:0007669"/>
    <property type="project" value="InterPro"/>
</dbReference>
<evidence type="ECO:0000313" key="6">
    <source>
        <dbReference type="EMBL" id="TQL44888.1"/>
    </source>
</evidence>
<evidence type="ECO:0000256" key="3">
    <source>
        <dbReference type="ARBA" id="ARBA00023012"/>
    </source>
</evidence>
<evidence type="ECO:0000256" key="2">
    <source>
        <dbReference type="ARBA" id="ARBA00022777"/>
    </source>
</evidence>
<dbReference type="EMBL" id="VFON01000001">
    <property type="protein sequence ID" value="TQL44888.1"/>
    <property type="molecule type" value="Genomic_DNA"/>
</dbReference>
<dbReference type="PANTHER" id="PTHR24421:SF63">
    <property type="entry name" value="SENSOR HISTIDINE KINASE DESK"/>
    <property type="match status" value="1"/>
</dbReference>
<keyword evidence="3" id="KW-0902">Two-component regulatory system</keyword>
<dbReference type="CDD" id="cd16917">
    <property type="entry name" value="HATPase_UhpB-NarQ-NarX-like"/>
    <property type="match status" value="1"/>
</dbReference>
<dbReference type="InterPro" id="IPR036890">
    <property type="entry name" value="HATPase_C_sf"/>
</dbReference>
<keyword evidence="4" id="KW-0472">Membrane</keyword>
<feature type="transmembrane region" description="Helical" evidence="4">
    <location>
        <begin position="87"/>
        <end position="107"/>
    </location>
</feature>
<evidence type="ECO:0000256" key="4">
    <source>
        <dbReference type="SAM" id="Phobius"/>
    </source>
</evidence>
<gene>
    <name evidence="6" type="ORF">FB468_2959</name>
</gene>
<dbReference type="Pfam" id="PF07730">
    <property type="entry name" value="HisKA_3"/>
    <property type="match status" value="1"/>
</dbReference>
<keyword evidence="4" id="KW-0812">Transmembrane</keyword>
<dbReference type="OrthoDB" id="5241784at2"/>
<feature type="transmembrane region" description="Helical" evidence="4">
    <location>
        <begin position="54"/>
        <end position="75"/>
    </location>
</feature>
<name>A0A542Y9X1_9MICO</name>